<keyword evidence="1" id="KW-0418">Kinase</keyword>
<evidence type="ECO:0000256" key="2">
    <source>
        <dbReference type="SAM" id="MobiDB-lite"/>
    </source>
</evidence>
<evidence type="ECO:0000313" key="4">
    <source>
        <dbReference type="EMBL" id="WTP88936.1"/>
    </source>
</evidence>
<keyword evidence="1" id="KW-0808">Transferase</keyword>
<organism evidence="4">
    <name type="scientific">Streptomyces sp. NBC_00180</name>
    <dbReference type="NCBI Taxonomy" id="2903632"/>
    <lineage>
        <taxon>Bacteria</taxon>
        <taxon>Bacillati</taxon>
        <taxon>Actinomycetota</taxon>
        <taxon>Actinomycetes</taxon>
        <taxon>Kitasatosporales</taxon>
        <taxon>Streptomycetaceae</taxon>
        <taxon>Streptomyces</taxon>
    </lineage>
</organism>
<evidence type="ECO:0000256" key="1">
    <source>
        <dbReference type="ARBA" id="ARBA00022527"/>
    </source>
</evidence>
<dbReference type="Pfam" id="PF13581">
    <property type="entry name" value="HATPase_c_2"/>
    <property type="match status" value="1"/>
</dbReference>
<keyword evidence="4" id="KW-0067">ATP-binding</keyword>
<gene>
    <name evidence="4" type="ORF">OG477_27885</name>
</gene>
<dbReference type="CDD" id="cd16936">
    <property type="entry name" value="HATPase_RsbW-like"/>
    <property type="match status" value="1"/>
</dbReference>
<dbReference type="EMBL" id="CP108140">
    <property type="protein sequence ID" value="WTP88936.1"/>
    <property type="molecule type" value="Genomic_DNA"/>
</dbReference>
<reference evidence="4" key="1">
    <citation type="submission" date="2022-10" db="EMBL/GenBank/DDBJ databases">
        <title>The complete genomes of actinobacterial strains from the NBC collection.</title>
        <authorList>
            <person name="Joergensen T.S."/>
            <person name="Alvarez Arevalo M."/>
            <person name="Sterndorff E.B."/>
            <person name="Faurdal D."/>
            <person name="Vuksanovic O."/>
            <person name="Mourched A.-S."/>
            <person name="Charusanti P."/>
            <person name="Shaw S."/>
            <person name="Blin K."/>
            <person name="Weber T."/>
        </authorList>
    </citation>
    <scope>NUCLEOTIDE SEQUENCE</scope>
    <source>
        <strain evidence="4">NBC 00180</strain>
    </source>
</reference>
<sequence length="148" mass="16011">MTSLRTPVQTAPVGHPAYSQTFPCQPETAEIGRKLVREALGVWHLDDLADPAELIISELVANAARHTPCRSIRLVVGRPNATRVRIAVVDQAPSRLPVLGLTDVDAESGRGLVLVDALADGWGYTLLGRHPKRGPWGKETWAELRAPG</sequence>
<dbReference type="InterPro" id="IPR050267">
    <property type="entry name" value="Anti-sigma-factor_SerPK"/>
</dbReference>
<dbReference type="AlphaFoldDB" id="A0AAU1I255"/>
<dbReference type="GO" id="GO:0005524">
    <property type="term" value="F:ATP binding"/>
    <property type="evidence" value="ECO:0007669"/>
    <property type="project" value="UniProtKB-KW"/>
</dbReference>
<feature type="region of interest" description="Disordered" evidence="2">
    <location>
        <begin position="1"/>
        <end position="20"/>
    </location>
</feature>
<dbReference type="InterPro" id="IPR036890">
    <property type="entry name" value="HATPase_C_sf"/>
</dbReference>
<name>A0AAU1I255_9ACTN</name>
<evidence type="ECO:0000259" key="3">
    <source>
        <dbReference type="Pfam" id="PF13581"/>
    </source>
</evidence>
<dbReference type="GO" id="GO:0004674">
    <property type="term" value="F:protein serine/threonine kinase activity"/>
    <property type="evidence" value="ECO:0007669"/>
    <property type="project" value="UniProtKB-KW"/>
</dbReference>
<feature type="domain" description="Histidine kinase/HSP90-like ATPase" evidence="3">
    <location>
        <begin position="26"/>
        <end position="122"/>
    </location>
</feature>
<dbReference type="PANTHER" id="PTHR35526">
    <property type="entry name" value="ANTI-SIGMA-F FACTOR RSBW-RELATED"/>
    <property type="match status" value="1"/>
</dbReference>
<keyword evidence="4" id="KW-0547">Nucleotide-binding</keyword>
<dbReference type="PANTHER" id="PTHR35526:SF3">
    <property type="entry name" value="ANTI-SIGMA-F FACTOR RSBW"/>
    <property type="match status" value="1"/>
</dbReference>
<dbReference type="InterPro" id="IPR003594">
    <property type="entry name" value="HATPase_dom"/>
</dbReference>
<dbReference type="SUPFAM" id="SSF55874">
    <property type="entry name" value="ATPase domain of HSP90 chaperone/DNA topoisomerase II/histidine kinase"/>
    <property type="match status" value="1"/>
</dbReference>
<accession>A0AAU1I255</accession>
<dbReference type="Gene3D" id="3.30.565.10">
    <property type="entry name" value="Histidine kinase-like ATPase, C-terminal domain"/>
    <property type="match status" value="1"/>
</dbReference>
<protein>
    <submittedName>
        <fullName evidence="4">ATP-binding protein</fullName>
    </submittedName>
</protein>
<proteinExistence type="predicted"/>
<keyword evidence="1" id="KW-0723">Serine/threonine-protein kinase</keyword>